<dbReference type="AlphaFoldDB" id="A0A7W7JYG1"/>
<dbReference type="InterPro" id="IPR010982">
    <property type="entry name" value="Lambda_DNA-bd_dom_sf"/>
</dbReference>
<name>A0A7W7JYG1_9SPHN</name>
<evidence type="ECO:0000313" key="3">
    <source>
        <dbReference type="Proteomes" id="UP000575241"/>
    </source>
</evidence>
<dbReference type="EMBL" id="JACHLN010000001">
    <property type="protein sequence ID" value="MBB4837312.1"/>
    <property type="molecule type" value="Genomic_DNA"/>
</dbReference>
<sequence length="86" mass="10359">MILLPNERRARLGELVRQHKANRRDLSRFMGRGDSYLSDYLTRSVPYDLTEQDRDLLARYFGVDKDTLRPVPPKPRPRQGQYRQRW</sequence>
<evidence type="ECO:0000313" key="2">
    <source>
        <dbReference type="EMBL" id="MBB4837312.1"/>
    </source>
</evidence>
<comment type="caution">
    <text evidence="2">The sequence shown here is derived from an EMBL/GenBank/DDBJ whole genome shotgun (WGS) entry which is preliminary data.</text>
</comment>
<accession>A0A7W7JYG1</accession>
<organism evidence="2 3">
    <name type="scientific">Sphingomonas kyeonggiensis</name>
    <dbReference type="NCBI Taxonomy" id="1268553"/>
    <lineage>
        <taxon>Bacteria</taxon>
        <taxon>Pseudomonadati</taxon>
        <taxon>Pseudomonadota</taxon>
        <taxon>Alphaproteobacteria</taxon>
        <taxon>Sphingomonadales</taxon>
        <taxon>Sphingomonadaceae</taxon>
        <taxon>Sphingomonas</taxon>
    </lineage>
</organism>
<proteinExistence type="predicted"/>
<dbReference type="GO" id="GO:0003677">
    <property type="term" value="F:DNA binding"/>
    <property type="evidence" value="ECO:0007669"/>
    <property type="project" value="InterPro"/>
</dbReference>
<evidence type="ECO:0000256" key="1">
    <source>
        <dbReference type="SAM" id="MobiDB-lite"/>
    </source>
</evidence>
<protein>
    <recommendedName>
        <fullName evidence="4">XRE family transcriptional regulator</fullName>
    </recommendedName>
</protein>
<dbReference type="RefSeq" id="WP_184161663.1">
    <property type="nucleotide sequence ID" value="NZ_JACHLN010000001.1"/>
</dbReference>
<gene>
    <name evidence="2" type="ORF">HNP52_000363</name>
</gene>
<dbReference type="SUPFAM" id="SSF47413">
    <property type="entry name" value="lambda repressor-like DNA-binding domains"/>
    <property type="match status" value="1"/>
</dbReference>
<reference evidence="2 3" key="1">
    <citation type="submission" date="2020-08" db="EMBL/GenBank/DDBJ databases">
        <title>Functional genomics of gut bacteria from endangered species of beetles.</title>
        <authorList>
            <person name="Carlos-Shanley C."/>
        </authorList>
    </citation>
    <scope>NUCLEOTIDE SEQUENCE [LARGE SCALE GENOMIC DNA]</scope>
    <source>
        <strain evidence="2 3">S00224</strain>
    </source>
</reference>
<keyword evidence="3" id="KW-1185">Reference proteome</keyword>
<evidence type="ECO:0008006" key="4">
    <source>
        <dbReference type="Google" id="ProtNLM"/>
    </source>
</evidence>
<feature type="region of interest" description="Disordered" evidence="1">
    <location>
        <begin position="67"/>
        <end position="86"/>
    </location>
</feature>
<dbReference type="Proteomes" id="UP000575241">
    <property type="component" value="Unassembled WGS sequence"/>
</dbReference>